<keyword evidence="2" id="KW-1185">Reference proteome</keyword>
<comment type="caution">
    <text evidence="1">The sequence shown here is derived from an EMBL/GenBank/DDBJ whole genome shotgun (WGS) entry which is preliminary data.</text>
</comment>
<dbReference type="EMBL" id="JACXVP010000011">
    <property type="protein sequence ID" value="KAG5574426.1"/>
    <property type="molecule type" value="Genomic_DNA"/>
</dbReference>
<reference evidence="1 2" key="1">
    <citation type="submission" date="2020-09" db="EMBL/GenBank/DDBJ databases">
        <title>De no assembly of potato wild relative species, Solanum commersonii.</title>
        <authorList>
            <person name="Cho K."/>
        </authorList>
    </citation>
    <scope>NUCLEOTIDE SEQUENCE [LARGE SCALE GENOMIC DNA]</scope>
    <source>
        <strain evidence="1">LZ3.2</strain>
        <tissue evidence="1">Leaf</tissue>
    </source>
</reference>
<accession>A0A9J5WFM6</accession>
<dbReference type="AlphaFoldDB" id="A0A9J5WFM6"/>
<sequence>MTQVINLLLVGSVGDRSRGKNSDRELEHAWLRTCEISDVGRELFRRRFDLDDRYSDLSPIVRTRLMTLYP</sequence>
<proteinExistence type="predicted"/>
<evidence type="ECO:0000313" key="1">
    <source>
        <dbReference type="EMBL" id="KAG5574426.1"/>
    </source>
</evidence>
<dbReference type="Proteomes" id="UP000824120">
    <property type="component" value="Chromosome 11"/>
</dbReference>
<name>A0A9J5WFM6_SOLCO</name>
<protein>
    <submittedName>
        <fullName evidence="1">Uncharacterized protein</fullName>
    </submittedName>
</protein>
<organism evidence="1 2">
    <name type="scientific">Solanum commersonii</name>
    <name type="common">Commerson's wild potato</name>
    <name type="synonym">Commerson's nightshade</name>
    <dbReference type="NCBI Taxonomy" id="4109"/>
    <lineage>
        <taxon>Eukaryota</taxon>
        <taxon>Viridiplantae</taxon>
        <taxon>Streptophyta</taxon>
        <taxon>Embryophyta</taxon>
        <taxon>Tracheophyta</taxon>
        <taxon>Spermatophyta</taxon>
        <taxon>Magnoliopsida</taxon>
        <taxon>eudicotyledons</taxon>
        <taxon>Gunneridae</taxon>
        <taxon>Pentapetalae</taxon>
        <taxon>asterids</taxon>
        <taxon>lamiids</taxon>
        <taxon>Solanales</taxon>
        <taxon>Solanaceae</taxon>
        <taxon>Solanoideae</taxon>
        <taxon>Solaneae</taxon>
        <taxon>Solanum</taxon>
    </lineage>
</organism>
<gene>
    <name evidence="1" type="ORF">H5410_054560</name>
</gene>
<evidence type="ECO:0000313" key="2">
    <source>
        <dbReference type="Proteomes" id="UP000824120"/>
    </source>
</evidence>